<dbReference type="RefSeq" id="YP_009817807.1">
    <property type="nucleotide sequence ID" value="NC_048126.1"/>
</dbReference>
<name>A0A3Q8GXP6_9CAUD</name>
<keyword evidence="3" id="KW-1185">Reference proteome</keyword>
<evidence type="ECO:0000313" key="2">
    <source>
        <dbReference type="EMBL" id="AXN53801.1"/>
    </source>
</evidence>
<dbReference type="Gene3D" id="3.40.50.1110">
    <property type="entry name" value="SGNH hydrolase"/>
    <property type="match status" value="1"/>
</dbReference>
<dbReference type="SUPFAM" id="SSF52266">
    <property type="entry name" value="SGNH hydrolase"/>
    <property type="match status" value="1"/>
</dbReference>
<proteinExistence type="predicted"/>
<organism evidence="2 3">
    <name type="scientific">Klebsiella phage TSK1</name>
    <dbReference type="NCBI Taxonomy" id="2301532"/>
    <lineage>
        <taxon>Viruses</taxon>
        <taxon>Duplodnaviria</taxon>
        <taxon>Heunggongvirae</taxon>
        <taxon>Uroviricota</taxon>
        <taxon>Caudoviricetes</taxon>
        <taxon>Drexlerviridae</taxon>
        <taxon>Webervirus</taxon>
        <taxon>Webervirus TSK1</taxon>
    </lineage>
</organism>
<dbReference type="GeneID" id="55009137"/>
<evidence type="ECO:0000313" key="3">
    <source>
        <dbReference type="Proteomes" id="UP000277462"/>
    </source>
</evidence>
<feature type="compositionally biased region" description="Low complexity" evidence="1">
    <location>
        <begin position="139"/>
        <end position="154"/>
    </location>
</feature>
<sequence length="917" mass="97145">MALYREGKASLAADGTVTGTGTKWQSSLSLIRPGATIMFLSSPIQMAVVNKVVSDTEIKAITTNGAVVASTDYAILLSDSLTVDGLAQDVAETLRYYQSQETAIADAVDSFKDFDFELFKNLANQAKADSEAANVSAANAAESESAAKTSETNSKTSEANAKISENAAKNSEIAAENARDAAVAAQQESENAAAESKNYALQASEVGNMFSDEAAGLAATSNGQFFQVPQGSGSFVSFKLFKNNNGVAEEVARVPGSAAITGTIREFPTLAAAQADADAGNIPTGSTAYYRSADDATLAVEVINNSGTLQPTGRAAPSQEAIDLARSQIMSFLNSIFRTSGLPSGWDVLLGINKLGQYVGGIDSTGALNFGKMISALSEIATANIQNLNAGNIITTGGAKITGVAPEGFDFAFFNKLMQVNVGIKNDGSLAAGKIQAFYADIGRLVSDVIFNGGVKTTGKLPEGFLWGPTDDLGRIPFGLKQNGNLAAGTIEVNRLIAESIESDSLPAEKFPLKAKLADLIHLIIYGQSLSTGVNAAPLQTITEISNAWRYIAGVRAQDGSGTSADNHASLVPYIETSAVTGDGTGYETPMGGAITALLDRMAVNVEGYSPGDVQVLGSAPGQGSRSISELKQPTGTYMTRVVDDMIYGIARANEKGWTYAPHAVIWMQGETDQSAGTSAETYKKSFSEMVDTINGYASTVLGRSIELPWFTYQFNSWKNRTPNTTYPTIPLALLDLARTRDDTRLVQPMYMYDYADNAHLLGFDSKICGYRFGLAIEQELITGTKFEPLWSKDTSLQGGVANIWYNPVGKLVLDTSIVTDPGNYGFSVIDPDGNPLTIAEVSVHLDRLRVRASGGIPSGSKLRIGFVGGTTGTLPSRTNGPRCCLRDSQGDKIKYDPDGIAYRMDNYAIVEEITLN</sequence>
<reference evidence="2 3" key="1">
    <citation type="submission" date="2018-07" db="EMBL/GenBank/DDBJ databases">
        <title>Complete genome analysis of a Siphoviridae phage TSK1 showing biofilm removal potential against Klebsiella pneumoniae.</title>
        <authorList>
            <person name="Tabassum R."/>
            <person name="Shafique M."/>
            <person name="Khawaja K.A."/>
            <person name="Alvi I.A."/>
            <person name="Rehman Y."/>
            <person name="Sheik C.S."/>
            <person name="Abbas Z."/>
            <person name="Rehman S.U."/>
        </authorList>
    </citation>
    <scope>NUCLEOTIDE SEQUENCE [LARGE SCALE GENOMIC DNA]</scope>
</reference>
<feature type="region of interest" description="Disordered" evidence="1">
    <location>
        <begin position="139"/>
        <end position="189"/>
    </location>
</feature>
<feature type="compositionally biased region" description="Low complexity" evidence="1">
    <location>
        <begin position="174"/>
        <end position="189"/>
    </location>
</feature>
<accession>A0A3Q8GXP6</accession>
<dbReference type="EMBL" id="MH688453">
    <property type="protein sequence ID" value="AXN53801.1"/>
    <property type="molecule type" value="Genomic_DNA"/>
</dbReference>
<dbReference type="InterPro" id="IPR036514">
    <property type="entry name" value="SGNH_hydro_sf"/>
</dbReference>
<evidence type="ECO:0000256" key="1">
    <source>
        <dbReference type="SAM" id="MobiDB-lite"/>
    </source>
</evidence>
<dbReference type="KEGG" id="vg:55009137"/>
<dbReference type="Proteomes" id="UP000277462">
    <property type="component" value="Segment"/>
</dbReference>
<protein>
    <submittedName>
        <fullName evidence="2">Tail fiber protein</fullName>
    </submittedName>
</protein>